<proteinExistence type="predicted"/>
<organism evidence="1 2">
    <name type="scientific">Nonomuraea endophytica</name>
    <dbReference type="NCBI Taxonomy" id="714136"/>
    <lineage>
        <taxon>Bacteria</taxon>
        <taxon>Bacillati</taxon>
        <taxon>Actinomycetota</taxon>
        <taxon>Actinomycetes</taxon>
        <taxon>Streptosporangiales</taxon>
        <taxon>Streptosporangiaceae</taxon>
        <taxon>Nonomuraea</taxon>
    </lineage>
</organism>
<dbReference type="Proteomes" id="UP000568380">
    <property type="component" value="Unassembled WGS sequence"/>
</dbReference>
<comment type="caution">
    <text evidence="1">The sequence shown here is derived from an EMBL/GenBank/DDBJ whole genome shotgun (WGS) entry which is preliminary data.</text>
</comment>
<evidence type="ECO:0000313" key="1">
    <source>
        <dbReference type="EMBL" id="MBB5083325.1"/>
    </source>
</evidence>
<evidence type="ECO:0000313" key="2">
    <source>
        <dbReference type="Proteomes" id="UP000568380"/>
    </source>
</evidence>
<sequence>MRPDIRRLAAAAMLVSLVTLTGCTGDADKPTLDEATKLLIAEGDRILASQDLASSGSAAATERADRNSEVGCLKGQVQRFFRAEGYFKDPPYVPAPSNAVGLMASALRLRSYEVIVDNADLGDENLGTAVLRHPTSGITFLIAVRTAQKPNIMIVGKTGCYPQMVS</sequence>
<dbReference type="RefSeq" id="WP_184972302.1">
    <property type="nucleotide sequence ID" value="NZ_JACHIN010000016.1"/>
</dbReference>
<accession>A0A7W8ABZ7</accession>
<name>A0A7W8ABZ7_9ACTN</name>
<protein>
    <submittedName>
        <fullName evidence="1">Uncharacterized protein</fullName>
    </submittedName>
</protein>
<gene>
    <name evidence="1" type="ORF">HNR40_008828</name>
</gene>
<dbReference type="AlphaFoldDB" id="A0A7W8ABZ7"/>
<reference evidence="1 2" key="1">
    <citation type="submission" date="2020-08" db="EMBL/GenBank/DDBJ databases">
        <title>Genomic Encyclopedia of Type Strains, Phase IV (KMG-IV): sequencing the most valuable type-strain genomes for metagenomic binning, comparative biology and taxonomic classification.</title>
        <authorList>
            <person name="Goeker M."/>
        </authorList>
    </citation>
    <scope>NUCLEOTIDE SEQUENCE [LARGE SCALE GENOMIC DNA]</scope>
    <source>
        <strain evidence="1 2">DSM 45385</strain>
    </source>
</reference>
<keyword evidence="2" id="KW-1185">Reference proteome</keyword>
<dbReference type="EMBL" id="JACHIN010000016">
    <property type="protein sequence ID" value="MBB5083325.1"/>
    <property type="molecule type" value="Genomic_DNA"/>
</dbReference>
<dbReference type="PROSITE" id="PS51257">
    <property type="entry name" value="PROKAR_LIPOPROTEIN"/>
    <property type="match status" value="1"/>
</dbReference>